<feature type="region of interest" description="Disordered" evidence="1">
    <location>
        <begin position="145"/>
        <end position="182"/>
    </location>
</feature>
<dbReference type="AlphaFoldDB" id="A0A8X8Y3T0"/>
<evidence type="ECO:0000313" key="3">
    <source>
        <dbReference type="Proteomes" id="UP000298416"/>
    </source>
</evidence>
<gene>
    <name evidence="2" type="ORF">SASPL_115458</name>
</gene>
<evidence type="ECO:0000256" key="1">
    <source>
        <dbReference type="SAM" id="MobiDB-lite"/>
    </source>
</evidence>
<protein>
    <submittedName>
        <fullName evidence="2">Uncharacterized protein</fullName>
    </submittedName>
</protein>
<sequence length="259" mass="28503">MLPTVMNQPSSVDPTAPPPPQPPRSSFSCDRHPTENFTGFCPICLCERLTTLDGNSSSNTPSSVSAAMKALFSSSSSAAKPAATSSSSFFPPQKPSKTSFFPELRRTKSFSTSNNEALSQFFEPQRKSYDVRGRNTLWSLFSLDDGGASSGQNPANGKKIGSLAAERPVFKETENDDDFRDPENVEIDEIEESHLENSRNEVEFEVNEGKIVEEESNVKNIKKHIDLHNQEKRSSTEAGFGWRPLFSARNGTSGGESRR</sequence>
<dbReference type="Pfam" id="PF05340">
    <property type="entry name" value="DUF740"/>
    <property type="match status" value="1"/>
</dbReference>
<accession>A0A8X8Y3T0</accession>
<comment type="caution">
    <text evidence="2">The sequence shown here is derived from an EMBL/GenBank/DDBJ whole genome shotgun (WGS) entry which is preliminary data.</text>
</comment>
<organism evidence="2">
    <name type="scientific">Salvia splendens</name>
    <name type="common">Scarlet sage</name>
    <dbReference type="NCBI Taxonomy" id="180675"/>
    <lineage>
        <taxon>Eukaryota</taxon>
        <taxon>Viridiplantae</taxon>
        <taxon>Streptophyta</taxon>
        <taxon>Embryophyta</taxon>
        <taxon>Tracheophyta</taxon>
        <taxon>Spermatophyta</taxon>
        <taxon>Magnoliopsida</taxon>
        <taxon>eudicotyledons</taxon>
        <taxon>Gunneridae</taxon>
        <taxon>Pentapetalae</taxon>
        <taxon>asterids</taxon>
        <taxon>lamiids</taxon>
        <taxon>Lamiales</taxon>
        <taxon>Lamiaceae</taxon>
        <taxon>Nepetoideae</taxon>
        <taxon>Mentheae</taxon>
        <taxon>Salviinae</taxon>
        <taxon>Salvia</taxon>
        <taxon>Salvia subgen. Calosphace</taxon>
        <taxon>core Calosphace</taxon>
    </lineage>
</organism>
<reference evidence="2" key="1">
    <citation type="submission" date="2018-01" db="EMBL/GenBank/DDBJ databases">
        <authorList>
            <person name="Mao J.F."/>
        </authorList>
    </citation>
    <scope>NUCLEOTIDE SEQUENCE</scope>
    <source>
        <strain evidence="2">Huo1</strain>
        <tissue evidence="2">Leaf</tissue>
    </source>
</reference>
<dbReference type="GO" id="GO:0005886">
    <property type="term" value="C:plasma membrane"/>
    <property type="evidence" value="ECO:0007669"/>
    <property type="project" value="TreeGrafter"/>
</dbReference>
<dbReference type="EMBL" id="PNBA02000005">
    <property type="protein sequence ID" value="KAG6425035.1"/>
    <property type="molecule type" value="Genomic_DNA"/>
</dbReference>
<dbReference type="Proteomes" id="UP000298416">
    <property type="component" value="Unassembled WGS sequence"/>
</dbReference>
<dbReference type="PANTHER" id="PTHR31659:SF9">
    <property type="entry name" value="PROTEIN: UPF0503-LIKE PROTEIN, PUTATIVE (DUF740)-RELATED"/>
    <property type="match status" value="1"/>
</dbReference>
<feature type="region of interest" description="Disordered" evidence="1">
    <location>
        <begin position="229"/>
        <end position="259"/>
    </location>
</feature>
<reference evidence="2" key="2">
    <citation type="submission" date="2020-08" db="EMBL/GenBank/DDBJ databases">
        <title>Plant Genome Project.</title>
        <authorList>
            <person name="Zhang R.-G."/>
        </authorList>
    </citation>
    <scope>NUCLEOTIDE SEQUENCE</scope>
    <source>
        <strain evidence="2">Huo1</strain>
        <tissue evidence="2">Leaf</tissue>
    </source>
</reference>
<proteinExistence type="predicted"/>
<name>A0A8X8Y3T0_SALSN</name>
<feature type="region of interest" description="Disordered" evidence="1">
    <location>
        <begin position="82"/>
        <end position="102"/>
    </location>
</feature>
<evidence type="ECO:0000313" key="2">
    <source>
        <dbReference type="EMBL" id="KAG6425035.1"/>
    </source>
</evidence>
<feature type="region of interest" description="Disordered" evidence="1">
    <location>
        <begin position="1"/>
        <end position="29"/>
    </location>
</feature>
<dbReference type="PANTHER" id="PTHR31659">
    <property type="entry name" value="PROTEIN: UPF0503-LIKE PROTEIN, PUTATIVE (DUF740)-RELATED"/>
    <property type="match status" value="1"/>
</dbReference>
<dbReference type="InterPro" id="IPR008004">
    <property type="entry name" value="OCTOPUS-like"/>
</dbReference>
<keyword evidence="3" id="KW-1185">Reference proteome</keyword>